<protein>
    <submittedName>
        <fullName evidence="1">Uncharacterized protein</fullName>
    </submittedName>
</protein>
<evidence type="ECO:0000313" key="2">
    <source>
        <dbReference type="Proteomes" id="UP001229313"/>
    </source>
</evidence>
<sequence>MSPHIRELVEMDFESRPEVRDGCLRVVEFIEANHRDQLRHLSYAALKRISGVEHEAVIALAQYLSGARMGVLEMKFEFICGNYISEVEPAVLRQARLEGRFYHPKEGRPVDDFESCIFMYFAPGHTVDGE</sequence>
<keyword evidence="2" id="KW-1185">Reference proteome</keyword>
<proteinExistence type="predicted"/>
<dbReference type="Proteomes" id="UP001229313">
    <property type="component" value="Chromosome"/>
</dbReference>
<evidence type="ECO:0000313" key="1">
    <source>
        <dbReference type="EMBL" id="WMT02957.1"/>
    </source>
</evidence>
<gene>
    <name evidence="1" type="ORF">RDV84_23835</name>
</gene>
<dbReference type="EMBL" id="CP133568">
    <property type="protein sequence ID" value="WMT02957.1"/>
    <property type="molecule type" value="Genomic_DNA"/>
</dbReference>
<name>A0ABY9P7G2_9GAMM</name>
<accession>A0ABY9P7G2</accession>
<organism evidence="1 2">
    <name type="scientific">Lysobacter yananisis</name>
    <dbReference type="NCBI Taxonomy" id="1003114"/>
    <lineage>
        <taxon>Bacteria</taxon>
        <taxon>Pseudomonadati</taxon>
        <taxon>Pseudomonadota</taxon>
        <taxon>Gammaproteobacteria</taxon>
        <taxon>Lysobacterales</taxon>
        <taxon>Lysobacteraceae</taxon>
        <taxon>Lysobacter</taxon>
    </lineage>
</organism>
<reference evidence="1 2" key="1">
    <citation type="submission" date="2023-08" db="EMBL/GenBank/DDBJ databases">
        <title>The whole genome sequence of Lysobacter yananisis.</title>
        <authorList>
            <person name="Sun H."/>
        </authorList>
    </citation>
    <scope>NUCLEOTIDE SEQUENCE [LARGE SCALE GENOMIC DNA]</scope>
    <source>
        <strain evidence="1 2">SNNU513</strain>
    </source>
</reference>
<dbReference type="RefSeq" id="WP_309151854.1">
    <property type="nucleotide sequence ID" value="NZ_CP133568.1"/>
</dbReference>